<name>A0ABN1NGL5_9ACTN</name>
<proteinExistence type="predicted"/>
<evidence type="ECO:0000313" key="3">
    <source>
        <dbReference type="Proteomes" id="UP001501005"/>
    </source>
</evidence>
<reference evidence="2 3" key="1">
    <citation type="journal article" date="2019" name="Int. J. Syst. Evol. Microbiol.">
        <title>The Global Catalogue of Microorganisms (GCM) 10K type strain sequencing project: providing services to taxonomists for standard genome sequencing and annotation.</title>
        <authorList>
            <consortium name="The Broad Institute Genomics Platform"/>
            <consortium name="The Broad Institute Genome Sequencing Center for Infectious Disease"/>
            <person name="Wu L."/>
            <person name="Ma J."/>
        </authorList>
    </citation>
    <scope>NUCLEOTIDE SEQUENCE [LARGE SCALE GENOMIC DNA]</scope>
    <source>
        <strain evidence="2 3">JCM 10673</strain>
    </source>
</reference>
<gene>
    <name evidence="2" type="ORF">GCM10009549_11760</name>
</gene>
<protein>
    <submittedName>
        <fullName evidence="2">Uncharacterized protein</fullName>
    </submittedName>
</protein>
<comment type="caution">
    <text evidence="2">The sequence shown here is derived from an EMBL/GenBank/DDBJ whole genome shotgun (WGS) entry which is preliminary data.</text>
</comment>
<keyword evidence="3" id="KW-1185">Reference proteome</keyword>
<dbReference type="RefSeq" id="WP_344047510.1">
    <property type="nucleotide sequence ID" value="NZ_BAAAHG010000006.1"/>
</dbReference>
<feature type="region of interest" description="Disordered" evidence="1">
    <location>
        <begin position="172"/>
        <end position="195"/>
    </location>
</feature>
<organism evidence="2 3">
    <name type="scientific">Streptomyces thermoalcalitolerans</name>
    <dbReference type="NCBI Taxonomy" id="65605"/>
    <lineage>
        <taxon>Bacteria</taxon>
        <taxon>Bacillati</taxon>
        <taxon>Actinomycetota</taxon>
        <taxon>Actinomycetes</taxon>
        <taxon>Kitasatosporales</taxon>
        <taxon>Streptomycetaceae</taxon>
        <taxon>Streptomyces</taxon>
    </lineage>
</organism>
<evidence type="ECO:0000256" key="1">
    <source>
        <dbReference type="SAM" id="MobiDB-lite"/>
    </source>
</evidence>
<evidence type="ECO:0000313" key="2">
    <source>
        <dbReference type="EMBL" id="GAA0906603.1"/>
    </source>
</evidence>
<sequence>METREIAESAPMSAWFSAATPYPDTSVSLWRNNPHLPRRLACGVTFDIVLAGRSLIESAYRLLARYEQPLGPAVTFTNIRSAAVLVPRGTSARWPGLMTAAQWPGRVSQPACLGRGHAILIPALAPRPTAGLVRWLVPPDDEQTIGGVPLLTSPVPLARCLTEAHAALAPRTRERTPLSRAVSAVRPVLPSPQRT</sequence>
<dbReference type="EMBL" id="BAAAHG010000006">
    <property type="protein sequence ID" value="GAA0906603.1"/>
    <property type="molecule type" value="Genomic_DNA"/>
</dbReference>
<dbReference type="Proteomes" id="UP001501005">
    <property type="component" value="Unassembled WGS sequence"/>
</dbReference>
<accession>A0ABN1NGL5</accession>